<organism evidence="1 2">
    <name type="scientific">Pichia inconspicua</name>
    <dbReference type="NCBI Taxonomy" id="52247"/>
    <lineage>
        <taxon>Eukaryota</taxon>
        <taxon>Fungi</taxon>
        <taxon>Dikarya</taxon>
        <taxon>Ascomycota</taxon>
        <taxon>Saccharomycotina</taxon>
        <taxon>Pichiomycetes</taxon>
        <taxon>Pichiales</taxon>
        <taxon>Pichiaceae</taxon>
        <taxon>Pichia</taxon>
    </lineage>
</organism>
<dbReference type="EMBL" id="SELW01000033">
    <property type="protein sequence ID" value="TID31273.1"/>
    <property type="molecule type" value="Genomic_DNA"/>
</dbReference>
<comment type="caution">
    <text evidence="1">The sequence shown here is derived from an EMBL/GenBank/DDBJ whole genome shotgun (WGS) entry which is preliminary data.</text>
</comment>
<dbReference type="Proteomes" id="UP000307173">
    <property type="component" value="Unassembled WGS sequence"/>
</dbReference>
<protein>
    <recommendedName>
        <fullName evidence="3">UEV domain-containing protein</fullName>
    </recommendedName>
</protein>
<gene>
    <name evidence="1" type="ORF">CANINC_000114</name>
</gene>
<dbReference type="OrthoDB" id="306304at2759"/>
<evidence type="ECO:0000313" key="1">
    <source>
        <dbReference type="EMBL" id="TID31273.1"/>
    </source>
</evidence>
<keyword evidence="2" id="KW-1185">Reference proteome</keyword>
<reference evidence="1 2" key="1">
    <citation type="journal article" date="2019" name="Front. Genet.">
        <title>Whole-Genome Sequencing of the Opportunistic Yeast Pathogen Candida inconspicua Uncovers Its Hybrid Origin.</title>
        <authorList>
            <person name="Mixao V."/>
            <person name="Hansen A.P."/>
            <person name="Saus E."/>
            <person name="Boekhout T."/>
            <person name="Lass-Florl C."/>
            <person name="Gabaldon T."/>
        </authorList>
    </citation>
    <scope>NUCLEOTIDE SEQUENCE [LARGE SCALE GENOMIC DNA]</scope>
    <source>
        <strain evidence="1 2">CBS 180</strain>
    </source>
</reference>
<name>A0A4T0X7B3_9ASCO</name>
<dbReference type="AlphaFoldDB" id="A0A4T0X7B3"/>
<sequence length="266" mass="30596">MESLQWLYKTLTALKYQNLVLIYQDISLILSVNPQTKLSVTSNSQLQLIVGEFTIYFPLDYPQTPPSINPQVNITPLSQWTKLYSADKSNEGIPPQQNRLLQLYISLLQYKQPKIPELPPKPPKPPQLVIKHIQSEKTSEKASPPQLPANPIRISLIDRLKGVINETSRSYLVQNTKDIIEIQNELMMSYKELIETDKYVNDVIKYVNYSNPIIQDKLEQAVKVTNETKQYIESDYNHDENLVTLDEKSIKLADVNAITDTLHFTK</sequence>
<proteinExistence type="predicted"/>
<evidence type="ECO:0008006" key="3">
    <source>
        <dbReference type="Google" id="ProtNLM"/>
    </source>
</evidence>
<evidence type="ECO:0000313" key="2">
    <source>
        <dbReference type="Proteomes" id="UP000307173"/>
    </source>
</evidence>
<accession>A0A4T0X7B3</accession>